<dbReference type="OrthoDB" id="3362327at2759"/>
<gene>
    <name evidence="2" type="ORF">MGL_2145</name>
</gene>
<feature type="region of interest" description="Disordered" evidence="1">
    <location>
        <begin position="1"/>
        <end position="195"/>
    </location>
</feature>
<feature type="compositionally biased region" description="Polar residues" evidence="1">
    <location>
        <begin position="180"/>
        <end position="195"/>
    </location>
</feature>
<dbReference type="VEuPathDB" id="FungiDB:MGL_2145"/>
<evidence type="ECO:0000313" key="3">
    <source>
        <dbReference type="Proteomes" id="UP000008837"/>
    </source>
</evidence>
<name>A8Q260_MALGO</name>
<protein>
    <submittedName>
        <fullName evidence="2">Uncharacterized protein</fullName>
    </submittedName>
</protein>
<sequence length="663" mass="71463">MMSTPSDGDARATHPRRRSRDGPRRSKSGTSMETLARRTRKRTNSKANMADERAPESTDPQWQSSSASSDESDVPMLELRASTKPKHTNAAEVNTTKPQLHPSLLSADAPPPQQPQPTPASNVSQPTPHMVPTKHGQQGPAERQEKQVLVPAPPQPHANDPWTQRRPSSPISPTTPTPHSGGNSKASSPPHMRTSSSMASINMILQHQMKQPVAPVVDTQTVAGSHQSLEEPSIDPDASVQSSHTGAQDALYMHTRGSTSNVTLDAMERPVLTRVNSMRDQVKGPSAPLMRRSMSIHSFGDATSGLRASPSQMQLNQLLSGQTGRHDPPRKASLDMLGIGRMTASKPLGRQAASSIAHLLAGARLSDARAKPVVSKFSQPYSTTGVHAIQTPTVPGAEPVSEHVVSVDVPPNSVYSATSIDRVMHRIDKDAPPAAHDRVQHRYLLEYGLSGPPIDSATLSRAELTPRLESGVLLQDRDETRAQTHGLRGTPRHKLLVPDSTTTLGPNMIPFHFIHALTSTLDHALALDQAEVPAVASLLPGVSDHAEDELDALSPPTSTPSEGHAHFIDNYSMRAIAYTAQAVSVQRSHAATRRFADPFRLALGRVVRMSGYASQLPMAPDLDAQPPPPPPPTVSVESKRGGPLPPTSLWHESGQHDHQNKWM</sequence>
<dbReference type="InParanoid" id="A8Q260"/>
<keyword evidence="3" id="KW-1185">Reference proteome</keyword>
<evidence type="ECO:0000256" key="1">
    <source>
        <dbReference type="SAM" id="MobiDB-lite"/>
    </source>
</evidence>
<accession>A8Q260</accession>
<dbReference type="RefSeq" id="XP_001730691.1">
    <property type="nucleotide sequence ID" value="XM_001730639.1"/>
</dbReference>
<proteinExistence type="predicted"/>
<feature type="region of interest" description="Disordered" evidence="1">
    <location>
        <begin position="224"/>
        <end position="245"/>
    </location>
</feature>
<reference evidence="2 3" key="1">
    <citation type="journal article" date="2007" name="Proc. Natl. Acad. Sci. U.S.A.">
        <title>Dandruff-associated Malassezia genomes reveal convergent and divergent virulence traits shared with plant and human fungal pathogens.</title>
        <authorList>
            <person name="Xu J."/>
            <person name="Saunders C.W."/>
            <person name="Hu P."/>
            <person name="Grant R.A."/>
            <person name="Boekhout T."/>
            <person name="Kuramae E.E."/>
            <person name="Kronstad J.W."/>
            <person name="Deangelis Y.M."/>
            <person name="Reeder N.L."/>
            <person name="Johnstone K.R."/>
            <person name="Leland M."/>
            <person name="Fieno A.M."/>
            <person name="Begley W.M."/>
            <person name="Sun Y."/>
            <person name="Lacey M.P."/>
            <person name="Chaudhary T."/>
            <person name="Keough T."/>
            <person name="Chu L."/>
            <person name="Sears R."/>
            <person name="Yuan B."/>
            <person name="Dawson T.L.Jr."/>
        </authorList>
    </citation>
    <scope>NUCLEOTIDE SEQUENCE [LARGE SCALE GENOMIC DNA]</scope>
    <source>
        <strain evidence="3">ATCC MYA-4612 / CBS 7966</strain>
    </source>
</reference>
<dbReference type="GeneID" id="5854987"/>
<dbReference type="Proteomes" id="UP000008837">
    <property type="component" value="Unassembled WGS sequence"/>
</dbReference>
<feature type="region of interest" description="Disordered" evidence="1">
    <location>
        <begin position="617"/>
        <end position="663"/>
    </location>
</feature>
<evidence type="ECO:0000313" key="2">
    <source>
        <dbReference type="EMBL" id="EDP43477.1"/>
    </source>
</evidence>
<feature type="compositionally biased region" description="Low complexity" evidence="1">
    <location>
        <begin position="167"/>
        <end position="178"/>
    </location>
</feature>
<comment type="caution">
    <text evidence="2">The sequence shown here is derived from an EMBL/GenBank/DDBJ whole genome shotgun (WGS) entry which is preliminary data.</text>
</comment>
<dbReference type="AlphaFoldDB" id="A8Q260"/>
<dbReference type="EMBL" id="AAYY01000007">
    <property type="protein sequence ID" value="EDP43477.1"/>
    <property type="molecule type" value="Genomic_DNA"/>
</dbReference>
<feature type="compositionally biased region" description="Pro residues" evidence="1">
    <location>
        <begin position="109"/>
        <end position="118"/>
    </location>
</feature>
<feature type="compositionally biased region" description="Basic and acidic residues" evidence="1">
    <location>
        <begin position="653"/>
        <end position="663"/>
    </location>
</feature>
<dbReference type="OMA" id="FHFIHAL"/>
<organism evidence="2 3">
    <name type="scientific">Malassezia globosa (strain ATCC MYA-4612 / CBS 7966)</name>
    <name type="common">Dandruff-associated fungus</name>
    <dbReference type="NCBI Taxonomy" id="425265"/>
    <lineage>
        <taxon>Eukaryota</taxon>
        <taxon>Fungi</taxon>
        <taxon>Dikarya</taxon>
        <taxon>Basidiomycota</taxon>
        <taxon>Ustilaginomycotina</taxon>
        <taxon>Malasseziomycetes</taxon>
        <taxon>Malasseziales</taxon>
        <taxon>Malasseziaceae</taxon>
        <taxon>Malassezia</taxon>
    </lineage>
</organism>
<dbReference type="KEGG" id="mgl:MGL_2145"/>